<feature type="region of interest" description="Disordered" evidence="1">
    <location>
        <begin position="6341"/>
        <end position="6362"/>
    </location>
</feature>
<feature type="region of interest" description="Disordered" evidence="1">
    <location>
        <begin position="1224"/>
        <end position="1249"/>
    </location>
</feature>
<feature type="signal peptide" evidence="2">
    <location>
        <begin position="1"/>
        <end position="45"/>
    </location>
</feature>
<evidence type="ECO:0000313" key="5">
    <source>
        <dbReference type="Proteomes" id="UP000788419"/>
    </source>
</evidence>
<comment type="caution">
    <text evidence="4">The sequence shown here is derived from an EMBL/GenBank/DDBJ whole genome shotgun (WGS) entry which is preliminary data.</text>
</comment>
<feature type="region of interest" description="Disordered" evidence="1">
    <location>
        <begin position="831"/>
        <end position="850"/>
    </location>
</feature>
<dbReference type="InterPro" id="IPR047881">
    <property type="entry name" value="LktA_repeat"/>
</dbReference>
<evidence type="ECO:0000313" key="4">
    <source>
        <dbReference type="EMBL" id="KAF1696857.1"/>
    </source>
</evidence>
<keyword evidence="5" id="KW-1185">Reference proteome</keyword>
<feature type="region of interest" description="Disordered" evidence="1">
    <location>
        <begin position="1"/>
        <end position="23"/>
    </location>
</feature>
<dbReference type="SUPFAM" id="SSF51126">
    <property type="entry name" value="Pectin lyase-like"/>
    <property type="match status" value="1"/>
</dbReference>
<dbReference type="NCBIfam" id="NF012204">
    <property type="entry name" value="adhes_FxxPxG"/>
    <property type="match status" value="1"/>
</dbReference>
<feature type="region of interest" description="Disordered" evidence="1">
    <location>
        <begin position="2965"/>
        <end position="2989"/>
    </location>
</feature>
<name>A0ABQ6ZAG4_9GAMM</name>
<dbReference type="Gene3D" id="2.160.20.10">
    <property type="entry name" value="Single-stranded right-handed beta-helix, Pectin lyase-like"/>
    <property type="match status" value="1"/>
</dbReference>
<dbReference type="NCBIfam" id="NF012206">
    <property type="entry name" value="LktA_tand_53"/>
    <property type="match status" value="9"/>
</dbReference>
<feature type="region of interest" description="Disordered" evidence="1">
    <location>
        <begin position="2908"/>
        <end position="2927"/>
    </location>
</feature>
<feature type="compositionally biased region" description="Polar residues" evidence="1">
    <location>
        <begin position="831"/>
        <end position="843"/>
    </location>
</feature>
<evidence type="ECO:0000256" key="1">
    <source>
        <dbReference type="SAM" id="MobiDB-lite"/>
    </source>
</evidence>
<dbReference type="SMART" id="SM00912">
    <property type="entry name" value="Haemagg_act"/>
    <property type="match status" value="1"/>
</dbReference>
<protein>
    <recommendedName>
        <fullName evidence="3">Filamentous haemagglutinin FhaB/tRNA nuclease CdiA-like TPS domain-containing protein</fullName>
    </recommendedName>
</protein>
<dbReference type="InterPro" id="IPR008638">
    <property type="entry name" value="FhaB/CdiA-like_TPS"/>
</dbReference>
<evidence type="ECO:0000259" key="3">
    <source>
        <dbReference type="SMART" id="SM00912"/>
    </source>
</evidence>
<feature type="chain" id="PRO_5045752666" description="Filamentous haemagglutinin FhaB/tRNA nuclease CdiA-like TPS domain-containing protein" evidence="2">
    <location>
        <begin position="46"/>
        <end position="6362"/>
    </location>
</feature>
<dbReference type="RefSeq" id="WP_162408327.1">
    <property type="nucleotide sequence ID" value="NZ_PDWN01000002.1"/>
</dbReference>
<feature type="compositionally biased region" description="Polar residues" evidence="1">
    <location>
        <begin position="1"/>
        <end position="17"/>
    </location>
</feature>
<reference evidence="4 5" key="1">
    <citation type="submission" date="2017-10" db="EMBL/GenBank/DDBJ databases">
        <title>Whole genome sequencing of members of genus Pseudoxanthomonas.</title>
        <authorList>
            <person name="Kumar S."/>
            <person name="Bansal K."/>
            <person name="Kaur A."/>
            <person name="Patil P."/>
            <person name="Sharma S."/>
            <person name="Patil P.B."/>
        </authorList>
    </citation>
    <scope>NUCLEOTIDE SEQUENCE [LARGE SCALE GENOMIC DNA]</scope>
    <source>
        <strain evidence="4 5">DSM 17801</strain>
    </source>
</reference>
<organism evidence="4 5">
    <name type="scientific">Pseudoxanthomonas daejeonensis</name>
    <dbReference type="NCBI Taxonomy" id="266062"/>
    <lineage>
        <taxon>Bacteria</taxon>
        <taxon>Pseudomonadati</taxon>
        <taxon>Pseudomonadota</taxon>
        <taxon>Gammaproteobacteria</taxon>
        <taxon>Lysobacterales</taxon>
        <taxon>Lysobacteraceae</taxon>
        <taxon>Pseudoxanthomonas</taxon>
    </lineage>
</organism>
<gene>
    <name evidence="4" type="ORF">CSC65_02110</name>
</gene>
<proteinExistence type="predicted"/>
<dbReference type="EMBL" id="PDWN01000002">
    <property type="protein sequence ID" value="KAF1696857.1"/>
    <property type="molecule type" value="Genomic_DNA"/>
</dbReference>
<sequence>MNSNGPSRTSRQGNRANTPAHALKPNRLTMALLATWGALPAAALAANNITLTERSPGVTDTATTITPRGGNPNVTDIKTTTVRGNTGFNSFGHFEVDTGNTVNLYVPGGASNLVNLVHNSAPTINGTLNGLLESSGKIGGNIFFASSHGFVVGGSGVINVGSLLVTTPSSSKMQDLLKVANGTDTVDNNQLVLDLLAGKYDGGSAGATVNGVINSAGRVDLFAASAVVAATGAVNAGAKVFDAAVNTDGSLDVSAAVRKDGTLRIVADNTVEISGGLRALMEDNSGAVVQVAAAKGIELKGSGRIDTRAATAGLDGGDVTLEAPTIKLLETSAVVTSASGNGSAGDITFNAYSDVSCSFCNGDAGDTQTIEDLADSLKTQASPLLQAKLGKAEVVIAAGAALDAGHTGAGTGEAGDVSVQAFAFDRQMAGFAEATSSIKVDGSITGRDITLRAASDAHVSAGILNSLLNTGDLASDVSNLVGSIGEEAAWTQLFETLQESVDYQRVTDLDLLGLDPNTFSELTVLLPYVSVLIARANADVTVSSTAVLDASRNLDLQADSTRLVQASTFSLPIVNKKMPFNFGLAYGRIDGTTKVDVQSGAELNAGGNLGIRALSNDTLDVMATSVNNHDAAGNTLTTMGIAFSMAHSDITTEALVAKGAELDVDGNVAVAALTEQNLSNSADFKAIGDGATGGPAIALTLFNSKTRAVFDANLSGATDLAVSATNLVHSQSNSAAVQVGKNALNHLKKQVMGSSQVKGVTDALTNKVKSLFGMKPSAEKEKPPTESKFRLASALAIGISDHQAEAIIGSGNTAPDIDIAGNLSLQAMQRQSSMHNSADSTVNADAEKDDGSKTSISVAAAYDQINQQTRAIVGDGSSLSAARIGVGARNEQLLDLGDITRWSSVSDIFGNLKTIAGGLPEIPGSISTSYANSTSEAQDLGMAGSFAVSYHALDATAWVGDNVSLTSTASDGSAWSSKPLLGLAPFYDDQGDPEEAREELRNLQWDWDASLAVQADTLVEQLSIAGNLWWTLFTVGADGDDGKAVGGGINVQVATNRSVAGIGANGTVESEKVDVSAHQDELFIGISPSAGKGTSAAGNGAVVVGVVDANVNASIHQSTAVTAGQVGVSAQHDIGLWSAAGALAVSQETSIGIGAAVNVLTSDVEALVGDNNGRDDDGINLWRPESLGDGANGGNANWNVDEMLVDAKSTGQNGAFGIAGALARSEQEQQKQDEATEEDGGGDKGPMSILSEEGLKVLGKYALGQAGLYDGLATAVDYGTKIKDALTATPDKVAGQLEGGKDAQKPENQIAGAGSASINVAGQNTRAIVSGITLDPRTAGTGSDVTVLALNQTNQFSGAGAGALTLASGPKSDRSSAVAGAIAYNHLFNETEALVDGVTFNNSDSLVVQAASAGDQIAMGLGLAVSTGGTNNTAVAISASGGAITNTTRAAVVDSEVNQRDDAGSTQTIEVSAYDRARVLLGGGSFAGTSGSGTSAGGSLVIGYLGNKLQAEWLGSEAHGFDQFGVGAFSATRVLAGAIAGAVSVGSDSTAGSGSMFVLIVDNEVSAKVDKSDDNDHSVLEGGDVEVLAKSVSGFSALDAQFDSASTSALSSSGLDLDGSSTVAGIEVEQSTDDSLFGGDDDTSTNHSLFDGVPAGEAILGIAGSLSLSNGKAVGVSAGGIYTGSDYTASVANTDVTLDGDLDVHALNSTEALAAAVSGAIGNGDSATSGSITAIIARGTVTATVDMTGRSKALEADNLDVTATKGGGAYSLAGNITGSAGAKSVGGAFSINDMEQGTRAEVKGGTYDLGGDATIGAAQQSHVITAALSGSVSLSDLAIGGAGTFNRIADTTTAALTDATLDARNLSVTASQPGLGAQIWSLAFNLSASGGASAVGGAVAINLIDAERSAKVSGSTVNLTGDATLASSLDGEIWGFAVDATGGSGNGVGGSIVVNNIDGSDTVLVEDSDISTTKADGELKLDASAGNGLMIASLTGSIKGGGGNAVGGAVSVNRIGADRSALIQNDAANTISGFGDVSLLAGADQDIYAIAVAGGGAGNVAVNGSSTSNILEGTERAAVEGGSIDAGSLKVSAAEGDRTIWSLGGAVSGAGSVAIGVANANNIILAKRQAEVSGASLTLDGTLEIESGGAAHIRSAAVGGGGGGSFAGGASIAINVIEGEESAALTGSTVHSADSVSVTATRGDADIKTLAGNVQGGGSAAVGGAVAISTIGQKRDAKITGSTLEIGSGAIDVLASTSGRIDTLAVAGAGAGAGAGAFSNASNNIAARTGAVVQNSGGTAGNVTVRATDDSEINAISGGVAVAGGAGAGAGTAINRIESKIEAALTGTRGAGWKVTNLAVDADSSSDILSVAVGGGGGSGAGVGAAVATNLITTSSKAHVSDGAKVVAQHNIGISASNHDAILGIGAGIAGAGSVAVGASVTVNLIETRTEAYISGATTEVSALGLSSSDTMTIDSGELLNAPLDDREWFDKSTVEGDHGDDEEWVGGDLFNPAPNLGIGQRTFTGLAVQASSLQQVGQLSLAAAISVVPLGGASVAGLFNTSVLGGATEAYIDSAKINQAAGAGSAQDVHVGAASHGFSASYEASLGVSAGWAGVGAGVDVLVNQRTTRASVSGATLDSVGDTTVQAESTQYASSVVAAAGGGVVGAAAAAQISILKGTTEALVGGGSQLDVGSLDVDASALQVIAPNVATLAAGVGALGAGFGMVYNQSTTRAWVGEPIGTDGSAINTRIDAGGVDISADNTTRLQMLGVGVAGGGAAIAGTATIAIIETETEAGASQADFGSSGNRIDHLDIDASDRLKANTTVGSAAAGALSVGASANVLVANSATRAVLDNSSVYASGDVGVDANRTTDVTMNTVTGSGGTGVALGGSIGLLVLGSGASTQVSEEGESFDPMGELNKGGNGTLSKLDGIGDDDRVGDITYEDYVYNTATKEYERVERTDATAKTKLNSSSKATGSDRLQASAPASYKHETVARINGSTVVTSGDAGVNATDRLESSNLAGNVAVGGLAGVGIGMGLTFSNAQVKAEVLGGSLDANDVSVSAQSLDLGAAPAVTVKAESGAAGGFVGAGAAVAVAVVDNRVSTTLGGNIDASGTLTGRARDAQDIRVEALGANVGGAAGAGLVIGVAKHDSEVSLDVAPGVSLEGARIDLASISESAVSLVGRGGSGGILAGVNATIMVASDDSDSRLTVGENAEVLAGGTLLLSAEARPHVDIFSAGVAIGGLLSAGGTVAVADNTANATLDLRSGAHLAARDATLASRIGLNAGRNSAGVEAYGVSGGAGVAVNAVVATAKNESSSSLTSASDVVFEGKGGKWDLVASTDTRQRAWTTGRAGGLVTLGAHVSDATANATTEALVNGLFTGSYAGMNVSASAAVDNLAEASAGQGGLVSGAASSASTRDDSITRAELYARGQGSDAARLGDLTLTALHQSTFNAFVDSTSAAVLGMSGSWAKNTIDLDTHARLLGGSDVIAKSYNQDARNKAIKNASASYNVQSGSGGIFDAAAASSVSELYLDAQSTIGDNVDLALSGDWRNPQKLVVQAYNDVYARDRVKLDSGGAIAIADAESRVDVKQADAKVSVGNGSDLYSIGDLVLSASGRYDIETSTNAKTWGLAGAAMGDSLAKVDANYIVDVGDVDLFAYGDLKFLAGFDAAGAMNKATLVARTDLWNNTAFPVVNDPEAVAWYQRDSSVNLASTSAGRAVGDVYAYAGTGYSVLTGEGVGKDLYREGIGKALGLSLDITGGDTINGGLAVVTANGSLDAGVYSQRHLRVSGLKYFIDGVEVTDLGSIDANTTGTLTVRPIIDASEDVTWSVREGNYSQLISDRIEELQRRLSDYGLSPIEKSGFQAELNLLTRTLDKLYADMGGTPGSGVSLPSQLKVWLLQVDPILARPGNIHVKGDALVGQGSLSAPGDAKIEIANASSLFLDIKGLEIPDREGGQVLFNGAKMRNNAEINAANRPGLLANFGSIETSDNSPPPVISIINSYNPATGQVDGSGLKAPAPDIYVNGRISNRRGSIDLTASYGSIYANADIRGQSLNISAGKDFVLNNMDGFTHIGGDPAYNNTGGTLNPANSATVAGNNVVITALYLNINGLVQSGVADWSVVIDESAFNNLANLRAAWKAGGASVVQLATTDARLGRIGYSYDFKSESIVLDQVDIGGGYMELTGHILSTGNGQLRVLDGYSQVKVVNNTIRDLTISGIDLGNGVQGQLRINDLARKAGDDRAWSTIYTYDNGQVQRYEGWSSEIRVADPFKVGSSAGRTAQYDVTDGRTYVWLQGRDRTDTRTKVEYWDEFWGFIPTGDGTELSNVTVKGDSKPIDGAEYMGNANHAYKVDKFTIDLQVLALRLAGRNAEADALANAYQRAIKGDPGAAEIQPYLTWLTEEGKVISQLDQVYVTDGEEVISRTNGGYCRKHFIWCHVYRTTRTTVFQTGLREIDRFTVLADSPIAIDFIGYETGLIDLTSKGNVTLLGSLFNESGRTSVKVTDGALTQGNDSVVSAANRLELEARDGIGSVEQGLRVQVGDTLSAYSSQGDINLQAVNGGLDFTRLEAARGDVNVLAQGDITSSNGAAVTGASIGLVSTHGSIGSASELLNINTGSNERALFSAEAVGGVFVEETNGDLWIDTIRAGGDVHVKVRNGDLLDGNANVTYEERSLDQLRELWEGMGLTGAKADEALLLQKESLVRAGNQRYARYWQMRNARLDNGSWVADSYNPAQADFSADQVAQMRALGWSDARIAEAQAQQQTEYAKWNAEFGGATYASAYEYELSATELTALESTSHWTEDELRYSVSASLLNRGSGGSGRIEGMNVEGRNVTLEANKIGRLLDEDVVIDLSQGPVSLTPAQRAALASAEYDDIYFDDDTNPTLIRIVQRDDVNIRATGDIRATALGDVYLGGDRDFNIYDVNGHTVHIKTDGSISSANGTNVVVRGHDVVLEAAGGTIGGDPVGGDGSLHTAIDGELTARAKVVDLVNHGDLSIQRITGTDALRLRVLGNLSATTQLGENLLGGSIDLWVTGNAGDALSRIQLGTGGLADRINLDIGGNAWIGGLQGALGLPGVLRFGNVEVGGLLDIGQTTDLWQYGDWNVGGLSLDLGNLWRMQAGTSLFAGSGIYARVDGDAELGDIEAGDAGASIDIEAYRLSASHDGAQWLADDRLRLRAAGGDIGQVTRYVTLGAQRLDVASIPGSVYANLLGGIGAGSIASAGSQWLTTLGNVSLDQVRSGGGDIYLSGTGVVSIADLFAQGALDLQGQDLVLGTAESRTGDTDIVVTGSLEAGDLTVGGNWTLDAATADIGTADVVGDADQVVGTLTQQQLMVGGDWTLVADEADVVAATIQGHATQQAGRLGMDTLAVGGNWQLDGGDAVVASAQVGGSVNQDVDALTLGDLTVGGNWTLDAATADIGTADVVGDADQVVGTLTQQQLSVGGDWTLVADEADVVAATIQGHATQQAGRLGMDTLAVGGNWQLDGGDAVVASAQVGGSVNQDVDALTLGDLTVGGNWTLDAATADIGTADVVGDADQVVGTLTQQQLSVGGDWTLEANEADIVAATIQGHATQQAGRLGMDTLAVGGNWQLDGGDAVIEQATVAGDVDVTLAGDLSLGSLDASSTRITAGNASRIGRLGIDGDLLLQVANNLSLGQARVSNDAVLRHTGADGTLVYGELDIGNTLEVTGAGDWTGGTATAGADVLFDVGSANLQRLESLRGDLLLQAQRQFAAGALATPQGLIDLVAGSIDVGTADAAATLDMHVTGGPLRILHGHSGGNLTLTAATGSLAEIHFGTPADPDAVDGLSTAHLKSGADILVRTDGDLYGGNAEAEGLVTLIGRNMRLGRVQSLQGDVFLQAEQDIWGLLVEAQGDVGIVAGGNLDMPDVRFGGTYSLKAGKDLTVGIGGDLNVRGVAEAGRNLTFNVGGDVDLAAIKAGRNVLVNAGGSIHLDEGIEAGGDIDLLARRGSVSSGGLIHSSGQHDGQPTSGEIRVTAAGDVDVAGFQADAGNIDVDGRSLSIGSLLASGDIDLLGRGFIHVGSSRSGGRQDWRADEDIAFDQLLAGTQAYLDSLLDTRGRLLSAGAGAVVNAGWRSGVASEATVWIDQAFMPTLSVHSGNRIHVGDANIGQAVDLHGRDIELYGRHTGTGSLNLWVEGSGAVAAQRFDAVIDAGAILVPRLYAVDGTLRTTADLVVIEDASHVDYLRLHTANANVLMDNTTPLYQAGADVQLYELDRQFRLAQAGLVTSTNSYVVHRRFTHQVLVPNFHSPHVDTLLEFQRNSGARYGEQHLSAGFTDQRLGDLPSQLYSDGDAPEGWELTWSNLPASLRMQLSGDGSEGDTKEEERNLGAMLW</sequence>
<dbReference type="InterPro" id="IPR011050">
    <property type="entry name" value="Pectin_lyase_fold/virulence"/>
</dbReference>
<accession>A0ABQ6ZAG4</accession>
<feature type="compositionally biased region" description="Polar residues" evidence="1">
    <location>
        <begin position="2969"/>
        <end position="2983"/>
    </location>
</feature>
<dbReference type="Proteomes" id="UP000788419">
    <property type="component" value="Unassembled WGS sequence"/>
</dbReference>
<evidence type="ECO:0000256" key="2">
    <source>
        <dbReference type="SAM" id="SignalP"/>
    </source>
</evidence>
<dbReference type="InterPro" id="IPR012334">
    <property type="entry name" value="Pectin_lyas_fold"/>
</dbReference>
<feature type="compositionally biased region" description="Basic and acidic residues" evidence="1">
    <location>
        <begin position="1225"/>
        <end position="1234"/>
    </location>
</feature>
<feature type="domain" description="Filamentous haemagglutinin FhaB/tRNA nuclease CdiA-like TPS" evidence="3">
    <location>
        <begin position="56"/>
        <end position="175"/>
    </location>
</feature>
<keyword evidence="2" id="KW-0732">Signal</keyword>